<feature type="domain" description="Tail sheath protein C-terminal" evidence="2">
    <location>
        <begin position="640"/>
        <end position="736"/>
    </location>
</feature>
<proteinExistence type="inferred from homology"/>
<accession>A0A381RCS0</accession>
<evidence type="ECO:0000259" key="2">
    <source>
        <dbReference type="Pfam" id="PF17482"/>
    </source>
</evidence>
<gene>
    <name evidence="3" type="ORF">METZ01_LOCUS41602</name>
</gene>
<dbReference type="AlphaFoldDB" id="A0A381RCS0"/>
<organism evidence="3">
    <name type="scientific">marine metagenome</name>
    <dbReference type="NCBI Taxonomy" id="408172"/>
    <lineage>
        <taxon>unclassified sequences</taxon>
        <taxon>metagenomes</taxon>
        <taxon>ecological metagenomes</taxon>
    </lineage>
</organism>
<dbReference type="EMBL" id="UINC01001785">
    <property type="protein sequence ID" value="SUZ88748.1"/>
    <property type="molecule type" value="Genomic_DNA"/>
</dbReference>
<reference evidence="3" key="1">
    <citation type="submission" date="2018-05" db="EMBL/GenBank/DDBJ databases">
        <authorList>
            <person name="Lanie J.A."/>
            <person name="Ng W.-L."/>
            <person name="Kazmierczak K.M."/>
            <person name="Andrzejewski T.M."/>
            <person name="Davidsen T.M."/>
            <person name="Wayne K.J."/>
            <person name="Tettelin H."/>
            <person name="Glass J.I."/>
            <person name="Rusch D."/>
            <person name="Podicherti R."/>
            <person name="Tsui H.-C.T."/>
            <person name="Winkler M.E."/>
        </authorList>
    </citation>
    <scope>NUCLEOTIDE SEQUENCE</scope>
</reference>
<dbReference type="Gene3D" id="3.40.50.11780">
    <property type="match status" value="2"/>
</dbReference>
<dbReference type="PANTHER" id="PTHR35861">
    <property type="match status" value="1"/>
</dbReference>
<evidence type="ECO:0000313" key="3">
    <source>
        <dbReference type="EMBL" id="SUZ88748.1"/>
    </source>
</evidence>
<comment type="similarity">
    <text evidence="1">Belongs to the myoviridae tail sheath protein family.</text>
</comment>
<dbReference type="Pfam" id="PF17482">
    <property type="entry name" value="Phage_sheath_1C"/>
    <property type="match status" value="1"/>
</dbReference>
<dbReference type="InterPro" id="IPR052042">
    <property type="entry name" value="Tail_sheath_structural"/>
</dbReference>
<sequence>MPFTVSPGVLTREIDLTTIVPTLATNIGGFSGLFRWGPIEDPENGRVASDADLKAKFFVPNEDNYVSWMSASNFLLYGGVLEISRTANSLAKNASSANTTYAATQAGATVLIKNKKAFETTYDPSTGGSSTGTYGPWVATYAGERGNSLKVSVCGPDKAAKRLTGGGVAINATTGLVASTSDSLWFEEVRNGDVLEIGGENYLVNNVMNTQGTDTAYVVQTPGSATVTVQSAGTPVDCLVRSAYEEKSSQIFGTITNTGGTKAVTGTGTFFSTQLRVGDMIVATDATGAPFRHKVASITSNTELQLVTASEPTKGTLTATESFGREWEYACNPGETSVNGDAPGTSVWAEARGASQDEIHIVVIDEDGNWGTSTTASTGDTLIERWNGVSVASNSPDYYKSKVNNTDAFPVWAMSHPATGSVVNGDDTTDSAWGTAAVSSTKFNAFGWSQSWSLNGGLDGQTLSIGDRKVGYDTFKEPVDSTASLLFMGDASAALSAYVMSTIAEKRKDLVVFCSPERSDVLGTTTQASNVIDYRNGLPSTSYGFMDSGWQKQWDQQNGVNRYIPLNAHIAGLAVATENTMGSFWSPAGYTRGQIRGGSDLAWNPSEADRDILYNKGINSVVNFPGEGRMLFGDKTLLAKPNAFDRINVRRLFITLEKSISQAAKQSLFEFNDDFTRTQFTSIVEPFLRDIQARGGITDFMVVCDGSNNPPSVVDANQFVGAIYVKPARSINFIELSFVSVRTGVSFSEVVQR</sequence>
<name>A0A381RCS0_9ZZZZ</name>
<dbReference type="InterPro" id="IPR020287">
    <property type="entry name" value="Tail_sheath_C"/>
</dbReference>
<protein>
    <recommendedName>
        <fullName evidence="2">Tail sheath protein C-terminal domain-containing protein</fullName>
    </recommendedName>
</protein>
<evidence type="ECO:0000256" key="1">
    <source>
        <dbReference type="ARBA" id="ARBA00008005"/>
    </source>
</evidence>
<dbReference type="PANTHER" id="PTHR35861:SF1">
    <property type="entry name" value="PHAGE TAIL SHEATH PROTEIN"/>
    <property type="match status" value="1"/>
</dbReference>